<sequence>MATVRAARGFRDALAVDGAALMNVEAGFRTLVQLYGFKPVYLPVCERRSLFDRANGDTVASKELFALDATMDEEQLVLRPEGTAGALRASLHHGGDRIAEVNKRIMYCGPMFRHERPQAGRFRQFSQFGVEHLNETSPLADAELIEMAHRCLVFLGVRDHVTLKINCLGCPAARSSFSEALTEYLRPIAGELSERSQERLERGHVMRILDSNDKHDIAALRDAPRLESFIGEASRASFNRILNILHLLDIQHEYDHRLVRGLDYYGDTTFEFVAKDRHDCLGKQQMTLLAGGRYNELSLAIGWRNAVPAVGWAAGLERIVLLQSAIDVSWDLPKIVAPVSKPEVAVVVLSSHGENLAMAICRNLRTESLTVVQRFEHTSAQSMFRWASKVGAQVAIVIGEDEIRDCRVKIKDLTTQRQEDVKFDLISVTVVEMLCKINAGDLGKHLKLGSAGA</sequence>
<protein>
    <recommendedName>
        <fullName evidence="2">histidine--tRNA ligase</fullName>
        <ecNumber evidence="2">6.1.1.21</ecNumber>
    </recommendedName>
    <alternativeName>
        <fullName evidence="4">Histidyl-tRNA synthetase</fullName>
    </alternativeName>
</protein>
<dbReference type="InterPro" id="IPR004154">
    <property type="entry name" value="Anticodon-bd"/>
</dbReference>
<evidence type="ECO:0000256" key="4">
    <source>
        <dbReference type="ARBA" id="ARBA00030619"/>
    </source>
</evidence>
<dbReference type="HAMAP" id="MF_00127">
    <property type="entry name" value="His_tRNA_synth"/>
    <property type="match status" value="1"/>
</dbReference>
<feature type="binding site" evidence="6">
    <location>
        <position position="260"/>
    </location>
    <ligand>
        <name>L-histidine</name>
        <dbReference type="ChEBI" id="CHEBI:57595"/>
    </ligand>
</feature>
<feature type="binding site" evidence="6">
    <location>
        <position position="127"/>
    </location>
    <ligand>
        <name>L-histidine</name>
        <dbReference type="ChEBI" id="CHEBI:57595"/>
    </ligand>
</feature>
<dbReference type="InterPro" id="IPR006195">
    <property type="entry name" value="aa-tRNA-synth_II"/>
</dbReference>
<evidence type="ECO:0000256" key="3">
    <source>
        <dbReference type="ARBA" id="ARBA00022741"/>
    </source>
</evidence>
<evidence type="ECO:0000313" key="9">
    <source>
        <dbReference type="Proteomes" id="UP000039324"/>
    </source>
</evidence>
<organism evidence="8 9">
    <name type="scientific">Plasmodiophora brassicae</name>
    <name type="common">Clubroot disease agent</name>
    <dbReference type="NCBI Taxonomy" id="37360"/>
    <lineage>
        <taxon>Eukaryota</taxon>
        <taxon>Sar</taxon>
        <taxon>Rhizaria</taxon>
        <taxon>Endomyxa</taxon>
        <taxon>Phytomyxea</taxon>
        <taxon>Plasmodiophorida</taxon>
        <taxon>Plasmodiophoridae</taxon>
        <taxon>Plasmodiophora</taxon>
    </lineage>
</organism>
<dbReference type="SUPFAM" id="SSF52954">
    <property type="entry name" value="Class II aaRS ABD-related"/>
    <property type="match status" value="1"/>
</dbReference>
<feature type="domain" description="Aminoacyl-transfer RNA synthetases class-II family profile" evidence="7">
    <location>
        <begin position="23"/>
        <end position="338"/>
    </location>
</feature>
<dbReference type="EC" id="6.1.1.21" evidence="2"/>
<dbReference type="GO" id="GO:0006427">
    <property type="term" value="P:histidyl-tRNA aminoacylation"/>
    <property type="evidence" value="ECO:0007669"/>
    <property type="project" value="InterPro"/>
</dbReference>
<dbReference type="GO" id="GO:0004821">
    <property type="term" value="F:histidine-tRNA ligase activity"/>
    <property type="evidence" value="ECO:0007669"/>
    <property type="project" value="UniProtKB-EC"/>
</dbReference>
<dbReference type="GO" id="GO:0005524">
    <property type="term" value="F:ATP binding"/>
    <property type="evidence" value="ECO:0007669"/>
    <property type="project" value="InterPro"/>
</dbReference>
<dbReference type="InterPro" id="IPR041715">
    <property type="entry name" value="HisRS-like_core"/>
</dbReference>
<feature type="binding site" evidence="6">
    <location>
        <position position="131"/>
    </location>
    <ligand>
        <name>L-histidine</name>
        <dbReference type="ChEBI" id="CHEBI:57595"/>
    </ligand>
</feature>
<dbReference type="PANTHER" id="PTHR43707:SF1">
    <property type="entry name" value="HISTIDINE--TRNA LIGASE, MITOCHONDRIAL-RELATED"/>
    <property type="match status" value="1"/>
</dbReference>
<dbReference type="Gene3D" id="3.40.50.800">
    <property type="entry name" value="Anticodon-binding domain"/>
    <property type="match status" value="1"/>
</dbReference>
<keyword evidence="3" id="KW-0547">Nucleotide-binding</keyword>
<comment type="catalytic activity">
    <reaction evidence="5">
        <text>tRNA(His) + L-histidine + ATP = L-histidyl-tRNA(His) + AMP + diphosphate + H(+)</text>
        <dbReference type="Rhea" id="RHEA:17313"/>
        <dbReference type="Rhea" id="RHEA-COMP:9665"/>
        <dbReference type="Rhea" id="RHEA-COMP:9689"/>
        <dbReference type="ChEBI" id="CHEBI:15378"/>
        <dbReference type="ChEBI" id="CHEBI:30616"/>
        <dbReference type="ChEBI" id="CHEBI:33019"/>
        <dbReference type="ChEBI" id="CHEBI:57595"/>
        <dbReference type="ChEBI" id="CHEBI:78442"/>
        <dbReference type="ChEBI" id="CHEBI:78527"/>
        <dbReference type="ChEBI" id="CHEBI:456215"/>
        <dbReference type="EC" id="6.1.1.21"/>
    </reaction>
</comment>
<feature type="binding site" evidence="6">
    <location>
        <begin position="81"/>
        <end position="83"/>
    </location>
    <ligand>
        <name>L-histidine</name>
        <dbReference type="ChEBI" id="CHEBI:57595"/>
    </ligand>
</feature>
<dbReference type="InterPro" id="IPR015807">
    <property type="entry name" value="His-tRNA-ligase"/>
</dbReference>
<dbReference type="InterPro" id="IPR004516">
    <property type="entry name" value="HisRS/HisZ"/>
</dbReference>
<accession>A0A0G4J5H9</accession>
<dbReference type="NCBIfam" id="TIGR00442">
    <property type="entry name" value="hisS"/>
    <property type="match status" value="1"/>
</dbReference>
<dbReference type="CDD" id="cd00773">
    <property type="entry name" value="HisRS-like_core"/>
    <property type="match status" value="1"/>
</dbReference>
<evidence type="ECO:0000256" key="6">
    <source>
        <dbReference type="PIRSR" id="PIRSR001549-1"/>
    </source>
</evidence>
<dbReference type="GO" id="GO:0005737">
    <property type="term" value="C:cytoplasm"/>
    <property type="evidence" value="ECO:0007669"/>
    <property type="project" value="InterPro"/>
</dbReference>
<dbReference type="EMBL" id="CDSF01000133">
    <property type="protein sequence ID" value="CEP02599.1"/>
    <property type="molecule type" value="Genomic_DNA"/>
</dbReference>
<feature type="binding site" evidence="6">
    <location>
        <position position="113"/>
    </location>
    <ligand>
        <name>L-histidine</name>
        <dbReference type="ChEBI" id="CHEBI:57595"/>
    </ligand>
</feature>
<dbReference type="Proteomes" id="UP000039324">
    <property type="component" value="Unassembled WGS sequence"/>
</dbReference>
<dbReference type="PIRSF" id="PIRSF001549">
    <property type="entry name" value="His-tRNA_synth"/>
    <property type="match status" value="1"/>
</dbReference>
<proteinExistence type="inferred from homology"/>
<dbReference type="OrthoDB" id="1906957at2759"/>
<dbReference type="AlphaFoldDB" id="A0A0G4J5H9"/>
<dbReference type="Pfam" id="PF13393">
    <property type="entry name" value="tRNA-synt_His"/>
    <property type="match status" value="1"/>
</dbReference>
<evidence type="ECO:0000313" key="8">
    <source>
        <dbReference type="EMBL" id="CEP02599.1"/>
    </source>
</evidence>
<dbReference type="SUPFAM" id="SSF55681">
    <property type="entry name" value="Class II aaRS and biotin synthetases"/>
    <property type="match status" value="1"/>
</dbReference>
<dbReference type="PANTHER" id="PTHR43707">
    <property type="entry name" value="HISTIDYL-TRNA SYNTHETASE"/>
    <property type="match status" value="1"/>
</dbReference>
<dbReference type="OMA" id="DSQQHRA"/>
<dbReference type="STRING" id="37360.A0A0G4J5H9"/>
<evidence type="ECO:0000256" key="2">
    <source>
        <dbReference type="ARBA" id="ARBA00012815"/>
    </source>
</evidence>
<dbReference type="InterPro" id="IPR036621">
    <property type="entry name" value="Anticodon-bd_dom_sf"/>
</dbReference>
<feature type="binding site" evidence="6">
    <location>
        <begin position="264"/>
        <end position="265"/>
    </location>
    <ligand>
        <name>L-histidine</name>
        <dbReference type="ChEBI" id="CHEBI:57595"/>
    </ligand>
</feature>
<reference evidence="8 9" key="1">
    <citation type="submission" date="2015-02" db="EMBL/GenBank/DDBJ databases">
        <authorList>
            <person name="Chooi Y.-H."/>
        </authorList>
    </citation>
    <scope>NUCLEOTIDE SEQUENCE [LARGE SCALE GENOMIC DNA]</scope>
    <source>
        <strain evidence="8">E3</strain>
    </source>
</reference>
<dbReference type="InterPro" id="IPR045864">
    <property type="entry name" value="aa-tRNA-synth_II/BPL/LPL"/>
</dbReference>
<dbReference type="Pfam" id="PF03129">
    <property type="entry name" value="HGTP_anticodon"/>
    <property type="match status" value="1"/>
</dbReference>
<evidence type="ECO:0000259" key="7">
    <source>
        <dbReference type="PROSITE" id="PS50862"/>
    </source>
</evidence>
<comment type="similarity">
    <text evidence="1">Belongs to the class-II aminoacyl-tRNA synthetase family.</text>
</comment>
<evidence type="ECO:0000256" key="1">
    <source>
        <dbReference type="ARBA" id="ARBA00008226"/>
    </source>
</evidence>
<evidence type="ECO:0000256" key="5">
    <source>
        <dbReference type="ARBA" id="ARBA00047639"/>
    </source>
</evidence>
<keyword evidence="9" id="KW-1185">Reference proteome</keyword>
<gene>
    <name evidence="8" type="ORF">PBRA_002566</name>
</gene>
<dbReference type="PROSITE" id="PS50862">
    <property type="entry name" value="AA_TRNA_LIGASE_II"/>
    <property type="match status" value="1"/>
</dbReference>
<dbReference type="Gene3D" id="3.30.930.10">
    <property type="entry name" value="Bira Bifunctional Protein, Domain 2"/>
    <property type="match status" value="1"/>
</dbReference>
<name>A0A0G4J5H9_PLABS</name>